<protein>
    <submittedName>
        <fullName evidence="12">ATP-dependent helicase nuclease subunit b</fullName>
    </submittedName>
</protein>
<keyword evidence="7" id="KW-0067">ATP-binding</keyword>
<evidence type="ECO:0000256" key="2">
    <source>
        <dbReference type="ARBA" id="ARBA00022741"/>
    </source>
</evidence>
<keyword evidence="2" id="KW-0547">Nucleotide-binding</keyword>
<dbReference type="AlphaFoldDB" id="A0A0R1GX14"/>
<keyword evidence="8" id="KW-0238">DNA-binding</keyword>
<evidence type="ECO:0000256" key="9">
    <source>
        <dbReference type="ARBA" id="ARBA00023204"/>
    </source>
</evidence>
<dbReference type="EMBL" id="AZCV01000001">
    <property type="protein sequence ID" value="KRK38504.1"/>
    <property type="molecule type" value="Genomic_DNA"/>
</dbReference>
<feature type="domain" description="PD-(D/E)XK endonuclease-like" evidence="10">
    <location>
        <begin position="794"/>
        <end position="1123"/>
    </location>
</feature>
<evidence type="ECO:0000256" key="6">
    <source>
        <dbReference type="ARBA" id="ARBA00022839"/>
    </source>
</evidence>
<name>A0A0R1GX14_9LACO</name>
<evidence type="ECO:0000256" key="1">
    <source>
        <dbReference type="ARBA" id="ARBA00022722"/>
    </source>
</evidence>
<evidence type="ECO:0000256" key="4">
    <source>
        <dbReference type="ARBA" id="ARBA00022801"/>
    </source>
</evidence>
<keyword evidence="6" id="KW-0269">Exonuclease</keyword>
<evidence type="ECO:0000259" key="10">
    <source>
        <dbReference type="Pfam" id="PF12705"/>
    </source>
</evidence>
<comment type="caution">
    <text evidence="12">The sequence shown here is derived from an EMBL/GenBank/DDBJ whole genome shotgun (WGS) entry which is preliminary data.</text>
</comment>
<keyword evidence="1" id="KW-0540">Nuclease</keyword>
<evidence type="ECO:0000313" key="12">
    <source>
        <dbReference type="EMBL" id="KRK38504.1"/>
    </source>
</evidence>
<dbReference type="Proteomes" id="UP000050909">
    <property type="component" value="Unassembled WGS sequence"/>
</dbReference>
<gene>
    <name evidence="12" type="ORF">FC62_GL000190</name>
</gene>
<evidence type="ECO:0000313" key="13">
    <source>
        <dbReference type="Proteomes" id="UP000050909"/>
    </source>
</evidence>
<feature type="domain" description="ATP-dependent helicase/deoxyribonuclease subunit B N-terminal" evidence="11">
    <location>
        <begin position="14"/>
        <end position="286"/>
    </location>
</feature>
<dbReference type="InterPro" id="IPR027417">
    <property type="entry name" value="P-loop_NTPase"/>
</dbReference>
<evidence type="ECO:0000256" key="5">
    <source>
        <dbReference type="ARBA" id="ARBA00022806"/>
    </source>
</evidence>
<dbReference type="SUPFAM" id="SSF52540">
    <property type="entry name" value="P-loop containing nucleoside triphosphate hydrolases"/>
    <property type="match status" value="1"/>
</dbReference>
<dbReference type="GO" id="GO:0004386">
    <property type="term" value="F:helicase activity"/>
    <property type="evidence" value="ECO:0007669"/>
    <property type="project" value="UniProtKB-KW"/>
</dbReference>
<dbReference type="GO" id="GO:0004527">
    <property type="term" value="F:exonuclease activity"/>
    <property type="evidence" value="ECO:0007669"/>
    <property type="project" value="UniProtKB-KW"/>
</dbReference>
<organism evidence="12 13">
    <name type="scientific">Amylolactobacillus amylotrophicus DSM 20534</name>
    <dbReference type="NCBI Taxonomy" id="1423722"/>
    <lineage>
        <taxon>Bacteria</taxon>
        <taxon>Bacillati</taxon>
        <taxon>Bacillota</taxon>
        <taxon>Bacilli</taxon>
        <taxon>Lactobacillales</taxon>
        <taxon>Lactobacillaceae</taxon>
        <taxon>Amylolactobacillus</taxon>
    </lineage>
</organism>
<dbReference type="Pfam" id="PF12705">
    <property type="entry name" value="PDDEXK_1"/>
    <property type="match status" value="1"/>
</dbReference>
<evidence type="ECO:0000256" key="8">
    <source>
        <dbReference type="ARBA" id="ARBA00023125"/>
    </source>
</evidence>
<evidence type="ECO:0000256" key="7">
    <source>
        <dbReference type="ARBA" id="ARBA00022840"/>
    </source>
</evidence>
<reference evidence="12 13" key="1">
    <citation type="journal article" date="2015" name="Genome Announc.">
        <title>Expanding the biotechnology potential of lactobacilli through comparative genomics of 213 strains and associated genera.</title>
        <authorList>
            <person name="Sun Z."/>
            <person name="Harris H.M."/>
            <person name="McCann A."/>
            <person name="Guo C."/>
            <person name="Argimon S."/>
            <person name="Zhang W."/>
            <person name="Yang X."/>
            <person name="Jeffery I.B."/>
            <person name="Cooney J.C."/>
            <person name="Kagawa T.F."/>
            <person name="Liu W."/>
            <person name="Song Y."/>
            <person name="Salvetti E."/>
            <person name="Wrobel A."/>
            <person name="Rasinkangas P."/>
            <person name="Parkhill J."/>
            <person name="Rea M.C."/>
            <person name="O'Sullivan O."/>
            <person name="Ritari J."/>
            <person name="Douillard F.P."/>
            <person name="Paul Ross R."/>
            <person name="Yang R."/>
            <person name="Briner A.E."/>
            <person name="Felis G.E."/>
            <person name="de Vos W.M."/>
            <person name="Barrangou R."/>
            <person name="Klaenhammer T.R."/>
            <person name="Caufield P.W."/>
            <person name="Cui Y."/>
            <person name="Zhang H."/>
            <person name="O'Toole P.W."/>
        </authorList>
    </citation>
    <scope>NUCLEOTIDE SEQUENCE [LARGE SCALE GENOMIC DNA]</scope>
    <source>
        <strain evidence="12 13">DSM 20534</strain>
    </source>
</reference>
<accession>A0A0R1GX14</accession>
<dbReference type="PATRIC" id="fig|1423722.3.peg.194"/>
<dbReference type="Gene3D" id="3.40.50.300">
    <property type="entry name" value="P-loop containing nucleotide triphosphate hydrolases"/>
    <property type="match status" value="3"/>
</dbReference>
<dbReference type="InterPro" id="IPR049035">
    <property type="entry name" value="ADDB_N"/>
</dbReference>
<keyword evidence="3" id="KW-0227">DNA damage</keyword>
<dbReference type="GO" id="GO:0006310">
    <property type="term" value="P:DNA recombination"/>
    <property type="evidence" value="ECO:0007669"/>
    <property type="project" value="TreeGrafter"/>
</dbReference>
<evidence type="ECO:0000259" key="11">
    <source>
        <dbReference type="Pfam" id="PF21445"/>
    </source>
</evidence>
<proteinExistence type="predicted"/>
<keyword evidence="9" id="KW-0234">DNA repair</keyword>
<keyword evidence="5 12" id="KW-0347">Helicase</keyword>
<dbReference type="PANTHER" id="PTHR30591">
    <property type="entry name" value="RECBCD ENZYME SUBUNIT RECC"/>
    <property type="match status" value="1"/>
</dbReference>
<keyword evidence="4" id="KW-0378">Hydrolase</keyword>
<keyword evidence="13" id="KW-1185">Reference proteome</keyword>
<dbReference type="GO" id="GO:0006281">
    <property type="term" value="P:DNA repair"/>
    <property type="evidence" value="ECO:0007669"/>
    <property type="project" value="UniProtKB-KW"/>
</dbReference>
<dbReference type="InterPro" id="IPR038726">
    <property type="entry name" value="PDDEXK_AddAB-type"/>
</dbReference>
<evidence type="ECO:0000256" key="3">
    <source>
        <dbReference type="ARBA" id="ARBA00022763"/>
    </source>
</evidence>
<sequence length="1172" mass="133944">MKLLNLRERPMINFLVGRQSANIQQEIINEMVEHYRANTHQMHFLIVPNHIKFGTEVAALKTLSARSNREEVSVKNFQVLSFSRLAWYFLKEAGQNILPGLTDAAAQMLIRQIMSEHQSELLLYDKVKLNQGTISQVYQSISELKTNNLTTPNLVAVVNDVKNQETSAKLHDLSLIMELFNQEIESKFSTKNDTLNLLNEVLATSDLLRDSQFYFSDFSSFSSQETTTVKILLQQAGNVSLGFKTQTGRIKESAPKMTDYDWNVQRVIHELMHFTRNKKLSYRIESAELTATSQSIKLLNKFWTGEQQHLDATERALVKQSLQLVKADSRYSEAYFVAHTIYQQVALNNARYADFLVLAPNLSSYETYLGPILEQLDIPYFNDLQKEMKYHPLVIMIEALADLNRHHLNTDSLISIFKTGLILPANLDAEHALYLTDQLENFVLKYGINHQRWHTDFKTLLDLKVAESESVELVKELNDFKNYVLRAVESLLECLSTTTDTREVLTEFYQFLDDNDVPKRLEEWRDQANAADNLQLAQQPEQVWQTLNQLLNDYLTINPVNFDRDSFFETLITGFSTATFAQIPSTLDAVTISEMGMAQTNEYQQCFIIGATSGDLPATKSTPKFLNSENITDLNRLLPDEKQITDSTVDNNCIQAYQFGQNLLLGRMRVYLSYPLINAENKALKPSMYFTKLMNALGVTEANLYHQTDLPATTGGNIIGFLTKPLNSAGYLAYLLKHTSNNMAQSLLQVAQNSDDALVTGKINRLLRAQNFINRSVDLTTAEANALFGNKIYTSVSQLETYYENPYEYFLKYGLRLRERDENEFDQIQTGNYFHEIFDLLVKNLTANHLDLGAIKHTQLMQALQQITSRLKEEQQFKFFLAEPTNRYLASQLDQTATEVVNNWVAKLQRTPLRPAFSELTFGQGSHLKGLNYDFDGHQIMLRGKIDRIDLATVNNTTYAQIVDYKSSTKEFDLNSFYNGLALQMVSYLKVLMQNKAYFTTGTSIIPVGAFYQTISRKPDKFGTKKINPDFTLHDFEHDFILNSRLDGLILNDPGMLSIVEPDLNGQSTIYKSVQGTSKGIKLPKNKNYTSEQLKLIFDYTDYLIKLAGRNILAGKFPIAPFKYGALTGMQYSNYKEIMMFDAMLQENQYKKIQKKDSSELFNQMKGELGDE</sequence>
<dbReference type="PANTHER" id="PTHR30591:SF1">
    <property type="entry name" value="RECBCD ENZYME SUBUNIT RECC"/>
    <property type="match status" value="1"/>
</dbReference>
<dbReference type="Pfam" id="PF21445">
    <property type="entry name" value="ADDB_N"/>
    <property type="match status" value="1"/>
</dbReference>
<dbReference type="GO" id="GO:0003677">
    <property type="term" value="F:DNA binding"/>
    <property type="evidence" value="ECO:0007669"/>
    <property type="project" value="UniProtKB-KW"/>
</dbReference>
<dbReference type="GO" id="GO:0005524">
    <property type="term" value="F:ATP binding"/>
    <property type="evidence" value="ECO:0007669"/>
    <property type="project" value="UniProtKB-KW"/>
</dbReference>